<accession>D6AAG9</accession>
<reference evidence="4" key="1">
    <citation type="submission" date="2008-12" db="EMBL/GenBank/DDBJ databases">
        <title>Annotation of Streptomyces ghanaensis ATCC 14672.</title>
        <authorList>
            <consortium name="The Broad Institute Genome Sequencing Platform"/>
            <consortium name="Broad Institute Microbial Sequencing Center"/>
            <person name="Fischbach M."/>
            <person name="Ward D."/>
            <person name="Young S."/>
            <person name="Kodira C.D."/>
            <person name="Zeng Q."/>
            <person name="Koehrsen M."/>
            <person name="Godfrey P."/>
            <person name="Alvarado L."/>
            <person name="Berlin A.M."/>
            <person name="Borenstein D."/>
            <person name="Chen Z."/>
            <person name="Engels R."/>
            <person name="Freedman E."/>
            <person name="Gellesch M."/>
            <person name="Goldberg J."/>
            <person name="Griggs A."/>
            <person name="Gujja S."/>
            <person name="Heiman D.I."/>
            <person name="Hepburn T.A."/>
            <person name="Howarth C."/>
            <person name="Jen D."/>
            <person name="Larson L."/>
            <person name="Lewis B."/>
            <person name="Mehta T."/>
            <person name="Park D."/>
            <person name="Pearson M."/>
            <person name="Roberts A."/>
            <person name="Saif S."/>
            <person name="Shea T.D."/>
            <person name="Shenoy N."/>
            <person name="Sisk P."/>
            <person name="Stolte C."/>
            <person name="Sykes S.N."/>
            <person name="Walk T."/>
            <person name="White J."/>
            <person name="Yandava C."/>
            <person name="Straight P."/>
            <person name="Clardy J."/>
            <person name="Hung D."/>
            <person name="Kolter R."/>
            <person name="Mekalanos J."/>
            <person name="Walker S."/>
            <person name="Walsh C.T."/>
            <person name="Wieland B.L.C."/>
            <person name="Ilzarbe M."/>
            <person name="Galagan J."/>
            <person name="Nusbaum C."/>
            <person name="Birren B."/>
        </authorList>
    </citation>
    <scope>NUCLEOTIDE SEQUENCE [LARGE SCALE GENOMIC DNA]</scope>
    <source>
        <strain evidence="4">ATCC 14672 / DSM 40746 / JCM 4963 / KCTC 9882 / NRRL B-12104 / FH 1290</strain>
    </source>
</reference>
<dbReference type="InterPro" id="IPR011990">
    <property type="entry name" value="TPR-like_helical_dom_sf"/>
</dbReference>
<dbReference type="eggNOG" id="COG0457">
    <property type="taxonomic scope" value="Bacteria"/>
</dbReference>
<dbReference type="SMART" id="SM00028">
    <property type="entry name" value="TPR"/>
    <property type="match status" value="4"/>
</dbReference>
<dbReference type="Proteomes" id="UP000003824">
    <property type="component" value="Unassembled WGS sequence"/>
</dbReference>
<dbReference type="InterPro" id="IPR019734">
    <property type="entry name" value="TPR_rpt"/>
</dbReference>
<evidence type="ECO:0000313" key="3">
    <source>
        <dbReference type="EMBL" id="EFE72504.2"/>
    </source>
</evidence>
<dbReference type="PANTHER" id="PTHR19959">
    <property type="entry name" value="KINESIN LIGHT CHAIN"/>
    <property type="match status" value="1"/>
</dbReference>
<feature type="repeat" description="TPR" evidence="1">
    <location>
        <begin position="343"/>
        <end position="376"/>
    </location>
</feature>
<gene>
    <name evidence="3" type="ORF">SSFG_07739</name>
</gene>
<proteinExistence type="predicted"/>
<evidence type="ECO:0000313" key="4">
    <source>
        <dbReference type="Proteomes" id="UP000003824"/>
    </source>
</evidence>
<evidence type="ECO:0000256" key="2">
    <source>
        <dbReference type="SAM" id="MobiDB-lite"/>
    </source>
</evidence>
<feature type="compositionally biased region" description="Basic and acidic residues" evidence="2">
    <location>
        <begin position="811"/>
        <end position="823"/>
    </location>
</feature>
<protein>
    <submittedName>
        <fullName evidence="3">Tetratricopeptide repeat family protein</fullName>
    </submittedName>
</protein>
<name>D6AAG9_STRV1</name>
<dbReference type="EMBL" id="DS999642">
    <property type="protein sequence ID" value="EFE72504.2"/>
    <property type="molecule type" value="Genomic_DNA"/>
</dbReference>
<sequence length="831" mass="90512">MWREIPADHPRHQAERGACRVNASHFLTAVERRREAYQAATEGVELLRAALRPHDAESRVNLVKALDTLAVAASALGHHDTAWRVAEESGRRCEALWDDDPETHDSLMVNHLNNHAIVAMESGRRGNALASTRRAVKLQRRLADENPDAELSGLALILATASSAAQLAGSHREALDDIRESVALRRRLAEAHPRAYRADLANALNSLAIDLDNLGHHAEALDAAEESVGLHRDLADEQPHVHTPRLALALNTLALKRRDNGHRRRAHRVAQQSVRLYRELARLEPGGFLNLLAMSLTTLAGTLRSEDGTPQQTARAADHFREAAGILRDLAPTAPAAHLPDLAACLNNLAGAYLELGEPHKALETVQESMELNSEAEENLPAAFAEPMLRNWLTAMRSHHALGNFEEVLHAGEEALQRLRTLTVEAPVRYETDLWSVLAATGELLWTGGEHEESLRRSREALDIKDRWVRRDPERHRAQQADSLETHARRLWWLGRTTEAATTADEACTHRRAEHRHRGDDLTGLALALSEVLLAEMLDACGRRQDALAPLESALAGLRTHRPGDPSGLRTELSAVLLRRAGALWRAGDPSEAVASAEEAVAVARTDAEPPFADAVVGEALLQRAVLLSEVAAVSDAASPEAALPLLAEAVAFCAALPQDTWGELLHARSLHAFALCAVDDPDRREEAVAASEGAVRILRRLDDGSLPLGPVLTESLIGHAWALARTARAQRAGEVAQEAVRRARVHSAGEPHAHRELLAHALAVFAHARLTAGDRSDAARAASAEAVDLFRELLEEQPLAMARYAGAAQEVHDRLHADRPPTAEESAPSR</sequence>
<organism evidence="3 4">
    <name type="scientific">Streptomyces viridosporus (strain ATCC 14672 / DSM 40746 / JCM 4963 / KCTC 9882 / NRRL B-12104 / FH 1290)</name>
    <name type="common">Streptomyces ghanaensis</name>
    <dbReference type="NCBI Taxonomy" id="566461"/>
    <lineage>
        <taxon>Bacteria</taxon>
        <taxon>Bacillati</taxon>
        <taxon>Actinomycetota</taxon>
        <taxon>Actinomycetes</taxon>
        <taxon>Kitasatosporales</taxon>
        <taxon>Streptomycetaceae</taxon>
        <taxon>Streptomyces</taxon>
    </lineage>
</organism>
<evidence type="ECO:0000256" key="1">
    <source>
        <dbReference type="PROSITE-ProRule" id="PRU00339"/>
    </source>
</evidence>
<keyword evidence="1" id="KW-0802">TPR repeat</keyword>
<dbReference type="Gene3D" id="1.25.40.10">
    <property type="entry name" value="Tetratricopeptide repeat domain"/>
    <property type="match status" value="4"/>
</dbReference>
<dbReference type="PROSITE" id="PS50005">
    <property type="entry name" value="TPR"/>
    <property type="match status" value="1"/>
</dbReference>
<dbReference type="PANTHER" id="PTHR19959:SF119">
    <property type="entry name" value="FUNGAL LIPASE-LIKE DOMAIN-CONTAINING PROTEIN"/>
    <property type="match status" value="1"/>
</dbReference>
<dbReference type="AlphaFoldDB" id="D6AAG9"/>
<feature type="region of interest" description="Disordered" evidence="2">
    <location>
        <begin position="811"/>
        <end position="831"/>
    </location>
</feature>
<dbReference type="SUPFAM" id="SSF48452">
    <property type="entry name" value="TPR-like"/>
    <property type="match status" value="4"/>
</dbReference>